<dbReference type="EMBL" id="JARPUR010000006">
    <property type="protein sequence ID" value="KAK4873797.1"/>
    <property type="molecule type" value="Genomic_DNA"/>
</dbReference>
<dbReference type="PANTHER" id="PTHR46704:SF9">
    <property type="entry name" value="BHLH DOMAIN-CONTAINING PROTEIN"/>
    <property type="match status" value="1"/>
</dbReference>
<dbReference type="AlphaFoldDB" id="A0AAN7SC95"/>
<sequence>MWIGFNSLLHEDTLSKHNICYLTAINASPTNKDIVYQTMIQSKKVALECGQKYVKVTYDLAIAKIALQIQRFHIVMAYFKAVGKCIDDCGLTTVMVNEELIANGSTHLGLRANFEKGSFGIKRTEKHFSKQSIDLTLEQTINADAANKLTGNHTIRSTIINHTMKQTGLDKLQDVTEDFKSSRITKSTEQLHRFIDGIKRNINPFDDNLDKEYLYNISTGEAVTEHIENFLFNVEEEGNKKREKFILNCITDPNKFEQAIPILKGHTFADMTNKKKITVARGEMELRVQRDLFEQLSYLLTPVPLSMCHLDGTICKTPKSALITLLEKYNQSEPPQNTNVIIYDGYFIRAKIIVIAFDRYIFPLIKDTEHKLRGMDQANFCIDGPDQVRKKDFSIELKNANFKEALIQFFIENWEEDYMAPYFNNKIIYVNADACFKYTVVDSKAIKTVEQALSCPAHKDADTKILFHICQIDFNANVTIRCSDTDVSVIMLANMGNISENIQIFMEVGGKNKRFINVTQLHKSLGTNLSLALPAFHAFTGYSFNPAFFRKGKKRPFSIMKNSEDFAECFMQLSKPSEKREDSFGKIEEFLCQMYGLMQLKNFNDARVAMFQKTYKFLDNDDTFRLPKKSIDGSALPPCKSELYEHFLRSCYIAQLWSHAHLKVPITDEPSNFGWVEIDNRYELKWFSRSQLSTSINQITIQHETDDDNEDMVVDTFNSDSESET</sequence>
<reference evidence="2" key="1">
    <citation type="submission" date="2023-01" db="EMBL/GenBank/DDBJ databases">
        <title>Key to firefly adult light organ development and bioluminescence: homeobox transcription factors regulate luciferase expression and transportation to peroxisome.</title>
        <authorList>
            <person name="Fu X."/>
        </authorList>
    </citation>
    <scope>NUCLEOTIDE SEQUENCE [LARGE SCALE GENOMIC DNA]</scope>
</reference>
<name>A0AAN7SC95_9COLE</name>
<evidence type="ECO:0000313" key="2">
    <source>
        <dbReference type="Proteomes" id="UP001353858"/>
    </source>
</evidence>
<accession>A0AAN7SC95</accession>
<comment type="caution">
    <text evidence="1">The sequence shown here is derived from an EMBL/GenBank/DDBJ whole genome shotgun (WGS) entry which is preliminary data.</text>
</comment>
<gene>
    <name evidence="1" type="ORF">RN001_013157</name>
</gene>
<proteinExistence type="predicted"/>
<evidence type="ECO:0000313" key="1">
    <source>
        <dbReference type="EMBL" id="KAK4873797.1"/>
    </source>
</evidence>
<dbReference type="Proteomes" id="UP001353858">
    <property type="component" value="Unassembled WGS sequence"/>
</dbReference>
<dbReference type="PANTHER" id="PTHR46704">
    <property type="entry name" value="CXC DOMAIN-CONTAINING PROTEIN-RELATED"/>
    <property type="match status" value="1"/>
</dbReference>
<keyword evidence="2" id="KW-1185">Reference proteome</keyword>
<organism evidence="1 2">
    <name type="scientific">Aquatica leii</name>
    <dbReference type="NCBI Taxonomy" id="1421715"/>
    <lineage>
        <taxon>Eukaryota</taxon>
        <taxon>Metazoa</taxon>
        <taxon>Ecdysozoa</taxon>
        <taxon>Arthropoda</taxon>
        <taxon>Hexapoda</taxon>
        <taxon>Insecta</taxon>
        <taxon>Pterygota</taxon>
        <taxon>Neoptera</taxon>
        <taxon>Endopterygota</taxon>
        <taxon>Coleoptera</taxon>
        <taxon>Polyphaga</taxon>
        <taxon>Elateriformia</taxon>
        <taxon>Elateroidea</taxon>
        <taxon>Lampyridae</taxon>
        <taxon>Luciolinae</taxon>
        <taxon>Aquatica</taxon>
    </lineage>
</organism>
<protein>
    <submittedName>
        <fullName evidence="1">Uncharacterized protein</fullName>
    </submittedName>
</protein>